<keyword evidence="1" id="KW-0472">Membrane</keyword>
<evidence type="ECO:0000256" key="1">
    <source>
        <dbReference type="SAM" id="Phobius"/>
    </source>
</evidence>
<evidence type="ECO:0000313" key="2">
    <source>
        <dbReference type="EMBL" id="MFC6996399.1"/>
    </source>
</evidence>
<protein>
    <recommendedName>
        <fullName evidence="4">ABC transporter permease</fullName>
    </recommendedName>
</protein>
<dbReference type="Proteomes" id="UP001596405">
    <property type="component" value="Unassembled WGS sequence"/>
</dbReference>
<dbReference type="InterPro" id="IPR018247">
    <property type="entry name" value="EF_Hand_1_Ca_BS"/>
</dbReference>
<keyword evidence="1" id="KW-1133">Transmembrane helix</keyword>
<keyword evidence="3" id="KW-1185">Reference proteome</keyword>
<dbReference type="EMBL" id="JBHSYQ010000003">
    <property type="protein sequence ID" value="MFC6996399.1"/>
    <property type="molecule type" value="Genomic_DNA"/>
</dbReference>
<comment type="caution">
    <text evidence="2">The sequence shown here is derived from an EMBL/GenBank/DDBJ whole genome shotgun (WGS) entry which is preliminary data.</text>
</comment>
<accession>A0ABW2DJ55</accession>
<feature type="transmembrane region" description="Helical" evidence="1">
    <location>
        <begin position="12"/>
        <end position="35"/>
    </location>
</feature>
<gene>
    <name evidence="2" type="ORF">ACFQHR_02130</name>
</gene>
<dbReference type="RefSeq" id="WP_153042146.1">
    <property type="nucleotide sequence ID" value="NZ_JBHSYQ010000003.1"/>
</dbReference>
<reference evidence="3" key="1">
    <citation type="journal article" date="2019" name="Int. J. Syst. Evol. Microbiol.">
        <title>The Global Catalogue of Microorganisms (GCM) 10K type strain sequencing project: providing services to taxonomists for standard genome sequencing and annotation.</title>
        <authorList>
            <consortium name="The Broad Institute Genomics Platform"/>
            <consortium name="The Broad Institute Genome Sequencing Center for Infectious Disease"/>
            <person name="Wu L."/>
            <person name="Ma J."/>
        </authorList>
    </citation>
    <scope>NUCLEOTIDE SEQUENCE [LARGE SCALE GENOMIC DNA]</scope>
    <source>
        <strain evidence="3">CGMCC 4.7393</strain>
    </source>
</reference>
<keyword evidence="1" id="KW-0812">Transmembrane</keyword>
<sequence length="268" mass="30411">MDKLTQYNRKLLAIFGTMLLAAFGLAVIIALGLFIDSLFDSPRHVYDQGVQIRETTANGTDTTIFRTQQASFQEPIQLDTAKAQFVIPVGQVDLEEKERVNALASSGSFEYEPRKSRFDSYSGIFNNFIFYDYASGTKTKIFSKKVAVTNWSNALVNGTELLLFMGTDTDSNQDKKLDSDDYQSLFAFYLKDRKLVEYKLDRRSVLSYEPMEKTSLVSVQVGIDKNKDFKFDRYREPVEVVVLDVASRKLSDLVSPAMKAEIQSIIDK</sequence>
<dbReference type="PROSITE" id="PS00018">
    <property type="entry name" value="EF_HAND_1"/>
    <property type="match status" value="1"/>
</dbReference>
<evidence type="ECO:0008006" key="4">
    <source>
        <dbReference type="Google" id="ProtNLM"/>
    </source>
</evidence>
<proteinExistence type="predicted"/>
<evidence type="ECO:0000313" key="3">
    <source>
        <dbReference type="Proteomes" id="UP001596405"/>
    </source>
</evidence>
<organism evidence="2 3">
    <name type="scientific">Rufibacter roseus</name>
    <dbReference type="NCBI Taxonomy" id="1567108"/>
    <lineage>
        <taxon>Bacteria</taxon>
        <taxon>Pseudomonadati</taxon>
        <taxon>Bacteroidota</taxon>
        <taxon>Cytophagia</taxon>
        <taxon>Cytophagales</taxon>
        <taxon>Hymenobacteraceae</taxon>
        <taxon>Rufibacter</taxon>
    </lineage>
</organism>
<name>A0ABW2DJ55_9BACT</name>